<dbReference type="Pfam" id="PF02653">
    <property type="entry name" value="BPD_transp_2"/>
    <property type="match status" value="1"/>
</dbReference>
<evidence type="ECO:0000256" key="9">
    <source>
        <dbReference type="SAM" id="Phobius"/>
    </source>
</evidence>
<evidence type="ECO:0000256" key="7">
    <source>
        <dbReference type="ARBA" id="ARBA00023136"/>
    </source>
</evidence>
<dbReference type="PANTHER" id="PTHR11795:SF445">
    <property type="entry name" value="AMINO ACID ABC TRANSPORTER PERMEASE PROTEIN"/>
    <property type="match status" value="1"/>
</dbReference>
<accession>A0A6J6LGX0</accession>
<gene>
    <name evidence="10" type="ORF">UFOPK2292_00189</name>
    <name evidence="11" type="ORF">UFOPK2855_00174</name>
</gene>
<reference evidence="10" key="1">
    <citation type="submission" date="2020-05" db="EMBL/GenBank/DDBJ databases">
        <authorList>
            <person name="Chiriac C."/>
            <person name="Salcher M."/>
            <person name="Ghai R."/>
            <person name="Kavagutti S V."/>
        </authorList>
    </citation>
    <scope>NUCLEOTIDE SEQUENCE</scope>
</reference>
<keyword evidence="4 9" id="KW-0812">Transmembrane</keyword>
<comment type="subcellular location">
    <subcellularLocation>
        <location evidence="1">Cell membrane</location>
        <topology evidence="1">Multi-pass membrane protein</topology>
    </subcellularLocation>
</comment>
<feature type="transmembrane region" description="Helical" evidence="9">
    <location>
        <begin position="64"/>
        <end position="83"/>
    </location>
</feature>
<dbReference type="CDD" id="cd06582">
    <property type="entry name" value="TM_PBP1_LivH_like"/>
    <property type="match status" value="1"/>
</dbReference>
<keyword evidence="7 9" id="KW-0472">Membrane</keyword>
<organism evidence="10">
    <name type="scientific">freshwater metagenome</name>
    <dbReference type="NCBI Taxonomy" id="449393"/>
    <lineage>
        <taxon>unclassified sequences</taxon>
        <taxon>metagenomes</taxon>
        <taxon>ecological metagenomes</taxon>
    </lineage>
</organism>
<evidence type="ECO:0000256" key="4">
    <source>
        <dbReference type="ARBA" id="ARBA00022692"/>
    </source>
</evidence>
<dbReference type="PANTHER" id="PTHR11795">
    <property type="entry name" value="BRANCHED-CHAIN AMINO ACID TRANSPORT SYSTEM PERMEASE PROTEIN LIVH"/>
    <property type="match status" value="1"/>
</dbReference>
<keyword evidence="6 9" id="KW-1133">Transmembrane helix</keyword>
<keyword evidence="2" id="KW-0813">Transport</keyword>
<protein>
    <submittedName>
        <fullName evidence="10">Unannotated protein</fullName>
    </submittedName>
</protein>
<evidence type="ECO:0000256" key="5">
    <source>
        <dbReference type="ARBA" id="ARBA00022970"/>
    </source>
</evidence>
<evidence type="ECO:0000313" key="11">
    <source>
        <dbReference type="EMBL" id="CAB4751390.1"/>
    </source>
</evidence>
<evidence type="ECO:0000313" key="10">
    <source>
        <dbReference type="EMBL" id="CAB4659864.1"/>
    </source>
</evidence>
<evidence type="ECO:0000256" key="6">
    <source>
        <dbReference type="ARBA" id="ARBA00022989"/>
    </source>
</evidence>
<sequence>MNWLNAIIQGVLVGGLYAMYATGLSVSFGVMRLVNLAHGDLAVGSAFIASTFCLATGLSPFLAIFVVLPLSALVGIGLQVAVFNRVVGVDPSYQIVATFGLSIAIQNVLLQQYAANPRALNIGDFGNRSLKLVGDDVVIGLFPLSRFVVAVLVLVLLSLFIGRTRIGRAFRATSDDPDIARLMGVNIRSIYAVAFAIAVITVALAGIFNGMQTQFSAADGPSLLIYAFESVIIGGLGSLWGTLCGGIILGIAQTIGAEIDPGWKQLIGHLVFLIVLLVRPMGIFGKDELR</sequence>
<feature type="transmembrane region" description="Helical" evidence="9">
    <location>
        <begin position="190"/>
        <end position="211"/>
    </location>
</feature>
<evidence type="ECO:0000256" key="3">
    <source>
        <dbReference type="ARBA" id="ARBA00022475"/>
    </source>
</evidence>
<dbReference type="GO" id="GO:0006865">
    <property type="term" value="P:amino acid transport"/>
    <property type="evidence" value="ECO:0007669"/>
    <property type="project" value="UniProtKB-KW"/>
</dbReference>
<comment type="similarity">
    <text evidence="8">Belongs to the binding-protein-dependent transport system permease family. LivHM subfamily.</text>
</comment>
<feature type="transmembrane region" description="Helical" evidence="9">
    <location>
        <begin position="95"/>
        <end position="114"/>
    </location>
</feature>
<feature type="transmembrane region" description="Helical" evidence="9">
    <location>
        <begin position="6"/>
        <end position="29"/>
    </location>
</feature>
<dbReference type="EMBL" id="CAEZWU010000017">
    <property type="protein sequence ID" value="CAB4659864.1"/>
    <property type="molecule type" value="Genomic_DNA"/>
</dbReference>
<keyword evidence="3" id="KW-1003">Cell membrane</keyword>
<evidence type="ECO:0000256" key="1">
    <source>
        <dbReference type="ARBA" id="ARBA00004651"/>
    </source>
</evidence>
<feature type="transmembrane region" description="Helical" evidence="9">
    <location>
        <begin position="266"/>
        <end position="285"/>
    </location>
</feature>
<name>A0A6J6LGX0_9ZZZZ</name>
<keyword evidence="5" id="KW-0029">Amino-acid transport</keyword>
<dbReference type="AlphaFoldDB" id="A0A6J6LGX0"/>
<feature type="transmembrane region" description="Helical" evidence="9">
    <location>
        <begin position="231"/>
        <end position="254"/>
    </location>
</feature>
<proteinExistence type="inferred from homology"/>
<evidence type="ECO:0000256" key="2">
    <source>
        <dbReference type="ARBA" id="ARBA00022448"/>
    </source>
</evidence>
<dbReference type="InterPro" id="IPR052157">
    <property type="entry name" value="BCAA_transport_permease"/>
</dbReference>
<dbReference type="InterPro" id="IPR001851">
    <property type="entry name" value="ABC_transp_permease"/>
</dbReference>
<dbReference type="GO" id="GO:0005886">
    <property type="term" value="C:plasma membrane"/>
    <property type="evidence" value="ECO:0007669"/>
    <property type="project" value="UniProtKB-SubCell"/>
</dbReference>
<evidence type="ECO:0000256" key="8">
    <source>
        <dbReference type="ARBA" id="ARBA00037998"/>
    </source>
</evidence>
<dbReference type="GO" id="GO:0022857">
    <property type="term" value="F:transmembrane transporter activity"/>
    <property type="evidence" value="ECO:0007669"/>
    <property type="project" value="InterPro"/>
</dbReference>
<dbReference type="EMBL" id="CAEZZK010000018">
    <property type="protein sequence ID" value="CAB4751390.1"/>
    <property type="molecule type" value="Genomic_DNA"/>
</dbReference>
<feature type="transmembrane region" description="Helical" evidence="9">
    <location>
        <begin position="137"/>
        <end position="161"/>
    </location>
</feature>